<feature type="transmembrane region" description="Helical" evidence="8">
    <location>
        <begin position="172"/>
        <end position="199"/>
    </location>
</feature>
<accession>A0ABU5LPG7</accession>
<keyword evidence="3 10" id="KW-0328">Glycosyltransferase</keyword>
<keyword evidence="7 8" id="KW-0472">Membrane</keyword>
<reference evidence="11" key="1">
    <citation type="submission" date="2023-07" db="EMBL/GenBank/DDBJ databases">
        <title>Whole genome sequence analysis of rice epiphytic Sphingomonas sanguinis OsEp_Plm_15B2.</title>
        <authorList>
            <person name="Sahu K.P."/>
            <person name="Asharani P."/>
            <person name="Reddy B."/>
            <person name="Kumar A."/>
        </authorList>
    </citation>
    <scope>NUCLEOTIDE SEQUENCE [LARGE SCALE GENOMIC DNA]</scope>
    <source>
        <strain evidence="11">OsEp_Plm_15B2</strain>
    </source>
</reference>
<feature type="transmembrane region" description="Helical" evidence="8">
    <location>
        <begin position="120"/>
        <end position="138"/>
    </location>
</feature>
<organism evidence="10 11">
    <name type="scientific">Sphingomonas sanguinis</name>
    <dbReference type="NCBI Taxonomy" id="33051"/>
    <lineage>
        <taxon>Bacteria</taxon>
        <taxon>Pseudomonadati</taxon>
        <taxon>Pseudomonadota</taxon>
        <taxon>Alphaproteobacteria</taxon>
        <taxon>Sphingomonadales</taxon>
        <taxon>Sphingomonadaceae</taxon>
        <taxon>Sphingomonas</taxon>
    </lineage>
</organism>
<feature type="transmembrane region" description="Helical" evidence="8">
    <location>
        <begin position="316"/>
        <end position="334"/>
    </location>
</feature>
<dbReference type="GO" id="GO:0016757">
    <property type="term" value="F:glycosyltransferase activity"/>
    <property type="evidence" value="ECO:0007669"/>
    <property type="project" value="UniProtKB-KW"/>
</dbReference>
<dbReference type="EMBL" id="JAOBTW010000007">
    <property type="protein sequence ID" value="MDZ7281825.1"/>
    <property type="molecule type" value="Genomic_DNA"/>
</dbReference>
<evidence type="ECO:0000256" key="1">
    <source>
        <dbReference type="ARBA" id="ARBA00004651"/>
    </source>
</evidence>
<name>A0ABU5LPG7_9SPHN</name>
<proteinExistence type="predicted"/>
<evidence type="ECO:0000313" key="10">
    <source>
        <dbReference type="EMBL" id="MDZ7281825.1"/>
    </source>
</evidence>
<feature type="transmembrane region" description="Helical" evidence="8">
    <location>
        <begin position="91"/>
        <end position="111"/>
    </location>
</feature>
<dbReference type="InterPro" id="IPR038731">
    <property type="entry name" value="RgtA/B/C-like"/>
</dbReference>
<feature type="transmembrane region" description="Helical" evidence="8">
    <location>
        <begin position="346"/>
        <end position="368"/>
    </location>
</feature>
<dbReference type="RefSeq" id="WP_322539043.1">
    <property type="nucleotide sequence ID" value="NZ_JAOBTW010000007.1"/>
</dbReference>
<comment type="caution">
    <text evidence="10">The sequence shown here is derived from an EMBL/GenBank/DDBJ whole genome shotgun (WGS) entry which is preliminary data.</text>
</comment>
<evidence type="ECO:0000256" key="2">
    <source>
        <dbReference type="ARBA" id="ARBA00022475"/>
    </source>
</evidence>
<keyword evidence="11" id="KW-1185">Reference proteome</keyword>
<evidence type="ECO:0000256" key="3">
    <source>
        <dbReference type="ARBA" id="ARBA00022676"/>
    </source>
</evidence>
<feature type="transmembrane region" description="Helical" evidence="8">
    <location>
        <begin position="211"/>
        <end position="231"/>
    </location>
</feature>
<protein>
    <submittedName>
        <fullName evidence="10">Glycosyltransferase family 39 protein</fullName>
        <ecNumber evidence="10">2.4.-.-</ecNumber>
    </submittedName>
</protein>
<feature type="transmembrane region" description="Helical" evidence="8">
    <location>
        <begin position="247"/>
        <end position="265"/>
    </location>
</feature>
<keyword evidence="5 8" id="KW-0812">Transmembrane</keyword>
<gene>
    <name evidence="10" type="ORF">N4G62_07275</name>
</gene>
<evidence type="ECO:0000256" key="8">
    <source>
        <dbReference type="SAM" id="Phobius"/>
    </source>
</evidence>
<evidence type="ECO:0000256" key="7">
    <source>
        <dbReference type="ARBA" id="ARBA00023136"/>
    </source>
</evidence>
<dbReference type="PANTHER" id="PTHR33908">
    <property type="entry name" value="MANNOSYLTRANSFERASE YKCB-RELATED"/>
    <property type="match status" value="1"/>
</dbReference>
<dbReference type="PANTHER" id="PTHR33908:SF11">
    <property type="entry name" value="MEMBRANE PROTEIN"/>
    <property type="match status" value="1"/>
</dbReference>
<feature type="transmembrane region" description="Helical" evidence="8">
    <location>
        <begin position="285"/>
        <end position="304"/>
    </location>
</feature>
<dbReference type="Pfam" id="PF13231">
    <property type="entry name" value="PMT_2"/>
    <property type="match status" value="1"/>
</dbReference>
<dbReference type="InterPro" id="IPR050297">
    <property type="entry name" value="LipidA_mod_glycosyltrf_83"/>
</dbReference>
<feature type="transmembrane region" description="Helical" evidence="8">
    <location>
        <begin position="380"/>
        <end position="399"/>
    </location>
</feature>
<evidence type="ECO:0000256" key="5">
    <source>
        <dbReference type="ARBA" id="ARBA00022692"/>
    </source>
</evidence>
<dbReference type="Proteomes" id="UP001292182">
    <property type="component" value="Unassembled WGS sequence"/>
</dbReference>
<evidence type="ECO:0000259" key="9">
    <source>
        <dbReference type="Pfam" id="PF13231"/>
    </source>
</evidence>
<keyword evidence="4 10" id="KW-0808">Transferase</keyword>
<keyword evidence="6 8" id="KW-1133">Transmembrane helix</keyword>
<feature type="transmembrane region" description="Helical" evidence="8">
    <location>
        <begin position="144"/>
        <end position="160"/>
    </location>
</feature>
<dbReference type="EC" id="2.4.-.-" evidence="10"/>
<evidence type="ECO:0000313" key="11">
    <source>
        <dbReference type="Proteomes" id="UP001292182"/>
    </source>
</evidence>
<comment type="subcellular location">
    <subcellularLocation>
        <location evidence="1">Cell membrane</location>
        <topology evidence="1">Multi-pass membrane protein</topology>
    </subcellularLocation>
</comment>
<sequence>MSSTPWRTSDGSMSGAGWARVTVIVATILGAVLRLFRLGSQSLWMDEVSSLRNARAFGQGGLDALARADQVAPLHSITLWLSTVISGDTEVALRMPSVIAGVVLIPVMYLLGCRLLQSRWTGAIAALLVAISPYAIWYSQEARMYALLLLCTALAAYLAWPVTERPLRKWELAAITFVTAIGFGMHHYMILMCGAFGLYLLLRGQALKPRAWAWLATQVIAFLLFAGWLYLTRDRLGNVAGTEKPAFALWIPYTFFTYIAGFSFGPSTRDIQEAGRGAGRVVLSHAPAIAALGASCAVLGLAGVRHLWRHPERRAVGLWLLTWLIAPILLAVIATRVTNIRYNVRYVIVCYPALMLLFAVGIRQALGALASAPSDRRRRIGAIVVAAAGLVLTVCLIASDGQLYANPHYAKEDGRSLAQALTHLPADTVIVSDNNRVVKVLRYYHGRLPGDDIQVDYRTPRLSAERVWKNFTAIPPERRCDVALIEYRSWETDPTGLLRRNLRATLKPVGQEAFPGVSVTRFLCAGSPGDGR</sequence>
<evidence type="ECO:0000256" key="4">
    <source>
        <dbReference type="ARBA" id="ARBA00022679"/>
    </source>
</evidence>
<feature type="transmembrane region" description="Helical" evidence="8">
    <location>
        <begin position="17"/>
        <end position="36"/>
    </location>
</feature>
<evidence type="ECO:0000256" key="6">
    <source>
        <dbReference type="ARBA" id="ARBA00022989"/>
    </source>
</evidence>
<keyword evidence="2" id="KW-1003">Cell membrane</keyword>
<feature type="domain" description="Glycosyltransferase RgtA/B/C/D-like" evidence="9">
    <location>
        <begin position="72"/>
        <end position="230"/>
    </location>
</feature>